<dbReference type="InterPro" id="IPR017441">
    <property type="entry name" value="Protein_kinase_ATP_BS"/>
</dbReference>
<dbReference type="InterPro" id="IPR000719">
    <property type="entry name" value="Prot_kinase_dom"/>
</dbReference>
<keyword evidence="3 17" id="KW-0723">Serine/threonine-protein kinase</keyword>
<evidence type="ECO:0000259" key="19">
    <source>
        <dbReference type="PROSITE" id="PS50011"/>
    </source>
</evidence>
<evidence type="ECO:0000256" key="18">
    <source>
        <dbReference type="SAM" id="MobiDB-lite"/>
    </source>
</evidence>
<evidence type="ECO:0000256" key="4">
    <source>
        <dbReference type="ARBA" id="ARBA00022679"/>
    </source>
</evidence>
<dbReference type="Gene3D" id="1.10.510.10">
    <property type="entry name" value="Transferase(Phosphotransferase) domain 1"/>
    <property type="match status" value="1"/>
</dbReference>
<dbReference type="InterPro" id="IPR011009">
    <property type="entry name" value="Kinase-like_dom_sf"/>
</dbReference>
<dbReference type="EC" id="2.7.11.1" evidence="2"/>
<keyword evidence="4" id="KW-0808">Transferase</keyword>
<dbReference type="GO" id="GO:0005634">
    <property type="term" value="C:nucleus"/>
    <property type="evidence" value="ECO:0007669"/>
    <property type="project" value="TreeGrafter"/>
</dbReference>
<feature type="domain" description="Protein kinase" evidence="19">
    <location>
        <begin position="96"/>
        <end position="344"/>
    </location>
</feature>
<dbReference type="SUPFAM" id="SSF56112">
    <property type="entry name" value="Protein kinase-like (PK-like)"/>
    <property type="match status" value="1"/>
</dbReference>
<evidence type="ECO:0000256" key="1">
    <source>
        <dbReference type="ARBA" id="ARBA00004395"/>
    </source>
</evidence>
<proteinExistence type="inferred from homology"/>
<evidence type="ECO:0000256" key="8">
    <source>
        <dbReference type="ARBA" id="ARBA00022840"/>
    </source>
</evidence>
<comment type="similarity">
    <text evidence="13">Belongs to the protein kinase superfamily. Ser/Thr protein kinase family. GCN2 subfamily.</text>
</comment>
<organism evidence="20 21">
    <name type="scientific">Dimorphilus gyrociliatus</name>
    <dbReference type="NCBI Taxonomy" id="2664684"/>
    <lineage>
        <taxon>Eukaryota</taxon>
        <taxon>Metazoa</taxon>
        <taxon>Spiralia</taxon>
        <taxon>Lophotrochozoa</taxon>
        <taxon>Annelida</taxon>
        <taxon>Polychaeta</taxon>
        <taxon>Polychaeta incertae sedis</taxon>
        <taxon>Dinophilidae</taxon>
        <taxon>Dimorphilus</taxon>
    </lineage>
</organism>
<dbReference type="PROSITE" id="PS00108">
    <property type="entry name" value="PROTEIN_KINASE_ST"/>
    <property type="match status" value="1"/>
</dbReference>
<evidence type="ECO:0000256" key="10">
    <source>
        <dbReference type="ARBA" id="ARBA00023034"/>
    </source>
</evidence>
<gene>
    <name evidence="20" type="ORF">DGYR_LOCUS9038</name>
</gene>
<evidence type="ECO:0000256" key="15">
    <source>
        <dbReference type="ARBA" id="ARBA00048679"/>
    </source>
</evidence>
<dbReference type="GO" id="GO:0110031">
    <property type="term" value="P:negative regulation of G2/MI transition of meiotic cell cycle"/>
    <property type="evidence" value="ECO:0007669"/>
    <property type="project" value="TreeGrafter"/>
</dbReference>
<evidence type="ECO:0000256" key="14">
    <source>
        <dbReference type="ARBA" id="ARBA00047899"/>
    </source>
</evidence>
<comment type="caution">
    <text evidence="20">The sequence shown here is derived from an EMBL/GenBank/DDBJ whole genome shotgun (WGS) entry which is preliminary data.</text>
</comment>
<keyword evidence="10" id="KW-0333">Golgi apparatus</keyword>
<dbReference type="GO" id="GO:0000139">
    <property type="term" value="C:Golgi membrane"/>
    <property type="evidence" value="ECO:0007669"/>
    <property type="project" value="UniProtKB-SubCell"/>
</dbReference>
<dbReference type="Pfam" id="PF00069">
    <property type="entry name" value="Pkinase"/>
    <property type="match status" value="1"/>
</dbReference>
<dbReference type="FunFam" id="1.10.510.10:FF:000315">
    <property type="entry name" value="membrane-associated tyrosine- and threonine-specific cdc2-inhibitory kinase"/>
    <property type="match status" value="1"/>
</dbReference>
<dbReference type="Proteomes" id="UP000549394">
    <property type="component" value="Unassembled WGS sequence"/>
</dbReference>
<dbReference type="EMBL" id="CAJFCJ010000013">
    <property type="protein sequence ID" value="CAD5121037.1"/>
    <property type="molecule type" value="Genomic_DNA"/>
</dbReference>
<dbReference type="AlphaFoldDB" id="A0A7I8VZ19"/>
<feature type="region of interest" description="Disordered" evidence="18">
    <location>
        <begin position="363"/>
        <end position="387"/>
    </location>
</feature>
<dbReference type="InterPro" id="IPR008271">
    <property type="entry name" value="Ser/Thr_kinase_AS"/>
</dbReference>
<evidence type="ECO:0000313" key="20">
    <source>
        <dbReference type="EMBL" id="CAD5121037.1"/>
    </source>
</evidence>
<evidence type="ECO:0000256" key="7">
    <source>
        <dbReference type="ARBA" id="ARBA00022777"/>
    </source>
</evidence>
<evidence type="ECO:0000256" key="2">
    <source>
        <dbReference type="ARBA" id="ARBA00012513"/>
    </source>
</evidence>
<dbReference type="GO" id="GO:0051321">
    <property type="term" value="P:meiotic cell cycle"/>
    <property type="evidence" value="ECO:0007669"/>
    <property type="project" value="TreeGrafter"/>
</dbReference>
<evidence type="ECO:0000256" key="12">
    <source>
        <dbReference type="ARBA" id="ARBA00023306"/>
    </source>
</evidence>
<dbReference type="GO" id="GO:0004674">
    <property type="term" value="F:protein serine/threonine kinase activity"/>
    <property type="evidence" value="ECO:0007669"/>
    <property type="project" value="UniProtKB-KW"/>
</dbReference>
<dbReference type="OrthoDB" id="5337378at2759"/>
<dbReference type="Gene3D" id="3.30.200.20">
    <property type="entry name" value="Phosphorylase Kinase, domain 1"/>
    <property type="match status" value="1"/>
</dbReference>
<dbReference type="GO" id="GO:0046872">
    <property type="term" value="F:metal ion binding"/>
    <property type="evidence" value="ECO:0007669"/>
    <property type="project" value="UniProtKB-KW"/>
</dbReference>
<evidence type="ECO:0000256" key="17">
    <source>
        <dbReference type="RuleBase" id="RU000304"/>
    </source>
</evidence>
<dbReference type="GO" id="GO:0005524">
    <property type="term" value="F:ATP binding"/>
    <property type="evidence" value="ECO:0007669"/>
    <property type="project" value="UniProtKB-UniRule"/>
</dbReference>
<keyword evidence="7" id="KW-0418">Kinase</keyword>
<keyword evidence="5" id="KW-0479">Metal-binding</keyword>
<feature type="binding site" evidence="16">
    <location>
        <position position="125"/>
    </location>
    <ligand>
        <name>ATP</name>
        <dbReference type="ChEBI" id="CHEBI:30616"/>
    </ligand>
</feature>
<keyword evidence="12" id="KW-0131">Cell cycle</keyword>
<evidence type="ECO:0000313" key="21">
    <source>
        <dbReference type="Proteomes" id="UP000549394"/>
    </source>
</evidence>
<dbReference type="PROSITE" id="PS50011">
    <property type="entry name" value="PROTEIN_KINASE_DOM"/>
    <property type="match status" value="1"/>
</dbReference>
<name>A0A7I8VZ19_9ANNE</name>
<comment type="catalytic activity">
    <reaction evidence="15">
        <text>L-seryl-[protein] + ATP = O-phospho-L-seryl-[protein] + ADP + H(+)</text>
        <dbReference type="Rhea" id="RHEA:17989"/>
        <dbReference type="Rhea" id="RHEA-COMP:9863"/>
        <dbReference type="Rhea" id="RHEA-COMP:11604"/>
        <dbReference type="ChEBI" id="CHEBI:15378"/>
        <dbReference type="ChEBI" id="CHEBI:29999"/>
        <dbReference type="ChEBI" id="CHEBI:30616"/>
        <dbReference type="ChEBI" id="CHEBI:83421"/>
        <dbReference type="ChEBI" id="CHEBI:456216"/>
        <dbReference type="EC" id="2.7.11.1"/>
    </reaction>
</comment>
<sequence length="462" mass="53441">MDVKTPNPKPRPIPTYLLEPEVLSTKREKEIRLHQELPPKLIRSAPPVSRLLRQKRRKNGTTYLSPKIQNKLKLNSPKEGSIDTLNKNKSILSENFIVLSRIGNGSFGEVFKVRSKTTGELFAIKRTIDCFRGNFDRKLKMREVDKYNRIPSHPNCVKFFRAWEENRRFFIQTELCYASLDKYVSREQSIPEIELCYWLIDLLKALSHLHRHSLVHLDVKPENIFIELNGICKLGDYGIMHDLYSDKDTDFQEGDPKYLAPEVMNESFNTKADIFSLGMSMLELAGNLNLPRRGAAWHDLRTGKIPHHFLNNYSPEFQSIIVQMLCPNPVNRPSAEKMLSFQFFKKIALDRQIPLSRENSDFELDNSYEEPTDTLRSPSAPSSVSSDDEELAFPLNFSFSQESPSRRKTPSSNKKYLCKTAPDNFRINSNLYEGDDLDNSENDEHTLARNLLQDFCNIDEED</sequence>
<dbReference type="InterPro" id="IPR050339">
    <property type="entry name" value="CC_SR_Kinase"/>
</dbReference>
<keyword evidence="6 16" id="KW-0547">Nucleotide-binding</keyword>
<keyword evidence="8 16" id="KW-0067">ATP-binding</keyword>
<evidence type="ECO:0000256" key="11">
    <source>
        <dbReference type="ARBA" id="ARBA00023136"/>
    </source>
</evidence>
<dbReference type="SMART" id="SM00220">
    <property type="entry name" value="S_TKc"/>
    <property type="match status" value="1"/>
</dbReference>
<evidence type="ECO:0000256" key="9">
    <source>
        <dbReference type="ARBA" id="ARBA00022842"/>
    </source>
</evidence>
<evidence type="ECO:0000256" key="5">
    <source>
        <dbReference type="ARBA" id="ARBA00022723"/>
    </source>
</evidence>
<keyword evidence="21" id="KW-1185">Reference proteome</keyword>
<protein>
    <recommendedName>
        <fullName evidence="2">non-specific serine/threonine protein kinase</fullName>
        <ecNumber evidence="2">2.7.11.1</ecNumber>
    </recommendedName>
</protein>
<dbReference type="PROSITE" id="PS00107">
    <property type="entry name" value="PROTEIN_KINASE_ATP"/>
    <property type="match status" value="1"/>
</dbReference>
<evidence type="ECO:0000256" key="13">
    <source>
        <dbReference type="ARBA" id="ARBA00037982"/>
    </source>
</evidence>
<evidence type="ECO:0000256" key="3">
    <source>
        <dbReference type="ARBA" id="ARBA00022527"/>
    </source>
</evidence>
<feature type="compositionally biased region" description="Acidic residues" evidence="18">
    <location>
        <begin position="363"/>
        <end position="372"/>
    </location>
</feature>
<accession>A0A7I8VZ19</accession>
<evidence type="ECO:0000256" key="16">
    <source>
        <dbReference type="PROSITE-ProRule" id="PRU10141"/>
    </source>
</evidence>
<reference evidence="20 21" key="1">
    <citation type="submission" date="2020-08" db="EMBL/GenBank/DDBJ databases">
        <authorList>
            <person name="Hejnol A."/>
        </authorList>
    </citation>
    <scope>NUCLEOTIDE SEQUENCE [LARGE SCALE GENOMIC DNA]</scope>
</reference>
<dbReference type="PANTHER" id="PTHR11042">
    <property type="entry name" value="EUKARYOTIC TRANSLATION INITIATION FACTOR 2-ALPHA KINASE EIF2-ALPHA KINASE -RELATED"/>
    <property type="match status" value="1"/>
</dbReference>
<dbReference type="PANTHER" id="PTHR11042:SF183">
    <property type="entry name" value="MEMBRANE-ASSOCIATED TYROSINE- AND THREONINE-SPECIFIC CDC2-INHIBITORY KINASE"/>
    <property type="match status" value="1"/>
</dbReference>
<comment type="subcellular location">
    <subcellularLocation>
        <location evidence="1">Golgi apparatus membrane</location>
        <topology evidence="1">Peripheral membrane protein</topology>
    </subcellularLocation>
</comment>
<comment type="catalytic activity">
    <reaction evidence="14">
        <text>L-threonyl-[protein] + ATP = O-phospho-L-threonyl-[protein] + ADP + H(+)</text>
        <dbReference type="Rhea" id="RHEA:46608"/>
        <dbReference type="Rhea" id="RHEA-COMP:11060"/>
        <dbReference type="Rhea" id="RHEA-COMP:11605"/>
        <dbReference type="ChEBI" id="CHEBI:15378"/>
        <dbReference type="ChEBI" id="CHEBI:30013"/>
        <dbReference type="ChEBI" id="CHEBI:30616"/>
        <dbReference type="ChEBI" id="CHEBI:61977"/>
        <dbReference type="ChEBI" id="CHEBI:456216"/>
        <dbReference type="EC" id="2.7.11.1"/>
    </reaction>
</comment>
<keyword evidence="9" id="KW-0460">Magnesium</keyword>
<evidence type="ECO:0000256" key="6">
    <source>
        <dbReference type="ARBA" id="ARBA00022741"/>
    </source>
</evidence>
<keyword evidence="11" id="KW-0472">Membrane</keyword>